<dbReference type="Gene3D" id="3.20.20.150">
    <property type="entry name" value="Divalent-metal-dependent TIM barrel enzymes"/>
    <property type="match status" value="1"/>
</dbReference>
<evidence type="ECO:0000313" key="2">
    <source>
        <dbReference type="EMBL" id="QDT10648.1"/>
    </source>
</evidence>
<dbReference type="GO" id="GO:0050114">
    <property type="term" value="F:myo-inosose-2 dehydratase activity"/>
    <property type="evidence" value="ECO:0007669"/>
    <property type="project" value="UniProtKB-EC"/>
</dbReference>
<dbReference type="PROSITE" id="PS51318">
    <property type="entry name" value="TAT"/>
    <property type="match status" value="1"/>
</dbReference>
<dbReference type="InterPro" id="IPR013022">
    <property type="entry name" value="Xyl_isomerase-like_TIM-brl"/>
</dbReference>
<dbReference type="Proteomes" id="UP000319817">
    <property type="component" value="Chromosome"/>
</dbReference>
<dbReference type="InterPro" id="IPR050312">
    <property type="entry name" value="IolE/XylAMocC-like"/>
</dbReference>
<dbReference type="InterPro" id="IPR036237">
    <property type="entry name" value="Xyl_isomerase-like_sf"/>
</dbReference>
<gene>
    <name evidence="2" type="primary">iolE_3</name>
    <name evidence="2" type="ORF">K239x_26050</name>
</gene>
<dbReference type="RefSeq" id="WP_419189984.1">
    <property type="nucleotide sequence ID" value="NZ_CP036526.1"/>
</dbReference>
<dbReference type="AlphaFoldDB" id="A0A517NU41"/>
<dbReference type="SUPFAM" id="SSF51658">
    <property type="entry name" value="Xylose isomerase-like"/>
    <property type="match status" value="1"/>
</dbReference>
<dbReference type="InterPro" id="IPR006311">
    <property type="entry name" value="TAT_signal"/>
</dbReference>
<keyword evidence="3" id="KW-1185">Reference proteome</keyword>
<name>A0A517NU41_9BACT</name>
<evidence type="ECO:0000259" key="1">
    <source>
        <dbReference type="Pfam" id="PF01261"/>
    </source>
</evidence>
<dbReference type="EC" id="4.2.1.44" evidence="2"/>
<proteinExistence type="predicted"/>
<reference evidence="2 3" key="1">
    <citation type="submission" date="2019-02" db="EMBL/GenBank/DDBJ databases">
        <title>Deep-cultivation of Planctomycetes and their phenomic and genomic characterization uncovers novel biology.</title>
        <authorList>
            <person name="Wiegand S."/>
            <person name="Jogler M."/>
            <person name="Boedeker C."/>
            <person name="Pinto D."/>
            <person name="Vollmers J."/>
            <person name="Rivas-Marin E."/>
            <person name="Kohn T."/>
            <person name="Peeters S.H."/>
            <person name="Heuer A."/>
            <person name="Rast P."/>
            <person name="Oberbeckmann S."/>
            <person name="Bunk B."/>
            <person name="Jeske O."/>
            <person name="Meyerdierks A."/>
            <person name="Storesund J.E."/>
            <person name="Kallscheuer N."/>
            <person name="Luecker S."/>
            <person name="Lage O.M."/>
            <person name="Pohl T."/>
            <person name="Merkel B.J."/>
            <person name="Hornburger P."/>
            <person name="Mueller R.-W."/>
            <person name="Bruemmer F."/>
            <person name="Labrenz M."/>
            <person name="Spormann A.M."/>
            <person name="Op den Camp H."/>
            <person name="Overmann J."/>
            <person name="Amann R."/>
            <person name="Jetten M.S.M."/>
            <person name="Mascher T."/>
            <person name="Medema M.H."/>
            <person name="Devos D.P."/>
            <person name="Kaster A.-K."/>
            <person name="Ovreas L."/>
            <person name="Rohde M."/>
            <person name="Galperin M.Y."/>
            <person name="Jogler C."/>
        </authorList>
    </citation>
    <scope>NUCLEOTIDE SEQUENCE [LARGE SCALE GENOMIC DNA]</scope>
    <source>
        <strain evidence="2 3">K23_9</strain>
    </source>
</reference>
<dbReference type="EMBL" id="CP036526">
    <property type="protein sequence ID" value="QDT10648.1"/>
    <property type="molecule type" value="Genomic_DNA"/>
</dbReference>
<feature type="domain" description="Xylose isomerase-like TIM barrel" evidence="1">
    <location>
        <begin position="65"/>
        <end position="270"/>
    </location>
</feature>
<dbReference type="PANTHER" id="PTHR12110:SF41">
    <property type="entry name" value="INOSOSE DEHYDRATASE"/>
    <property type="match status" value="1"/>
</dbReference>
<evidence type="ECO:0000313" key="3">
    <source>
        <dbReference type="Proteomes" id="UP000319817"/>
    </source>
</evidence>
<keyword evidence="2" id="KW-0456">Lyase</keyword>
<dbReference type="Pfam" id="PF01261">
    <property type="entry name" value="AP_endonuc_2"/>
    <property type="match status" value="1"/>
</dbReference>
<organism evidence="2 3">
    <name type="scientific">Stieleria marina</name>
    <dbReference type="NCBI Taxonomy" id="1930275"/>
    <lineage>
        <taxon>Bacteria</taxon>
        <taxon>Pseudomonadati</taxon>
        <taxon>Planctomycetota</taxon>
        <taxon>Planctomycetia</taxon>
        <taxon>Pirellulales</taxon>
        <taxon>Pirellulaceae</taxon>
        <taxon>Stieleria</taxon>
    </lineage>
</organism>
<sequence>MSISHSRRTFLARAAAVTSLTVLPSPVTRLAAAQTVDRFGGWPIGIQSFSLRKYDVDEAIRHMQGLGIHFVEFYSKHVSIDSTKEQLAELQTSLSRAGVTMSSHGVNKFSADHEANRKVFEFAKRAGLKNITCNPTPDAFDSLDKLVAEYDVRVAIHNHGPGSSYDKIDEVVQAVKGHDPRIGACVDTGHFIRSKEDPIEAVSRLGKRVFGLHIKDEEKQEKKSRNVVIGQGFLDLVALFKTLRKVNFPADGAVSLEYEANPDNPIDDIQQCLTAAEEAIAKAALS</sequence>
<dbReference type="PANTHER" id="PTHR12110">
    <property type="entry name" value="HYDROXYPYRUVATE ISOMERASE"/>
    <property type="match status" value="1"/>
</dbReference>
<protein>
    <submittedName>
        <fullName evidence="2">Inosose dehydratase</fullName>
        <ecNumber evidence="2">4.2.1.44</ecNumber>
    </submittedName>
</protein>
<accession>A0A517NU41</accession>